<evidence type="ECO:0000256" key="2">
    <source>
        <dbReference type="ARBA" id="ARBA00022723"/>
    </source>
</evidence>
<evidence type="ECO:0000256" key="1">
    <source>
        <dbReference type="ARBA" id="ARBA00004123"/>
    </source>
</evidence>
<name>A0AAN6LVW7_9PLEO</name>
<feature type="region of interest" description="Disordered" evidence="8">
    <location>
        <begin position="383"/>
        <end position="409"/>
    </location>
</feature>
<keyword evidence="6" id="KW-0539">Nucleus</keyword>
<dbReference type="InterPro" id="IPR043359">
    <property type="entry name" value="GLI-like"/>
</dbReference>
<keyword evidence="3" id="KW-0677">Repeat</keyword>
<evidence type="ECO:0000256" key="4">
    <source>
        <dbReference type="ARBA" id="ARBA00022771"/>
    </source>
</evidence>
<organism evidence="10 11">
    <name type="scientific">Pseudopithomyces chartarum</name>
    <dbReference type="NCBI Taxonomy" id="1892770"/>
    <lineage>
        <taxon>Eukaryota</taxon>
        <taxon>Fungi</taxon>
        <taxon>Dikarya</taxon>
        <taxon>Ascomycota</taxon>
        <taxon>Pezizomycotina</taxon>
        <taxon>Dothideomycetes</taxon>
        <taxon>Pleosporomycetidae</taxon>
        <taxon>Pleosporales</taxon>
        <taxon>Massarineae</taxon>
        <taxon>Didymosphaeriaceae</taxon>
        <taxon>Pseudopithomyces</taxon>
    </lineage>
</organism>
<dbReference type="EMBL" id="WVTA01000010">
    <property type="protein sequence ID" value="KAK3203700.1"/>
    <property type="molecule type" value="Genomic_DNA"/>
</dbReference>
<dbReference type="PROSITE" id="PS50157">
    <property type="entry name" value="ZINC_FINGER_C2H2_2"/>
    <property type="match status" value="1"/>
</dbReference>
<evidence type="ECO:0000256" key="3">
    <source>
        <dbReference type="ARBA" id="ARBA00022737"/>
    </source>
</evidence>
<dbReference type="Pfam" id="PF23561">
    <property type="entry name" value="zf-C2H2_15"/>
    <property type="match status" value="1"/>
</dbReference>
<comment type="caution">
    <text evidence="10">The sequence shown here is derived from an EMBL/GenBank/DDBJ whole genome shotgun (WGS) entry which is preliminary data.</text>
</comment>
<evidence type="ECO:0000256" key="7">
    <source>
        <dbReference type="PROSITE-ProRule" id="PRU00042"/>
    </source>
</evidence>
<dbReference type="Proteomes" id="UP001280581">
    <property type="component" value="Unassembled WGS sequence"/>
</dbReference>
<dbReference type="GO" id="GO:0000978">
    <property type="term" value="F:RNA polymerase II cis-regulatory region sequence-specific DNA binding"/>
    <property type="evidence" value="ECO:0007669"/>
    <property type="project" value="TreeGrafter"/>
</dbReference>
<proteinExistence type="predicted"/>
<dbReference type="FunFam" id="3.30.160.60:FF:000031">
    <property type="entry name" value="GLI family zinc finger 3"/>
    <property type="match status" value="1"/>
</dbReference>
<keyword evidence="4 7" id="KW-0863">Zinc-finger</keyword>
<feature type="compositionally biased region" description="Acidic residues" evidence="8">
    <location>
        <begin position="63"/>
        <end position="72"/>
    </location>
</feature>
<dbReference type="PANTHER" id="PTHR45718">
    <property type="entry name" value="TRANSCRIPTIONAL ACTIVATOR CUBITUS INTERRUPTUS"/>
    <property type="match status" value="1"/>
</dbReference>
<sequence>MESPASDLSDYASDDFPEEVKSRRISIEHTPDHEPAARPTKRPRLQHRVPSDPPTTMAAPLDDLGELSEDTDGSVPASPHHPGMSAEDDFGQDQVTVCKWEGCEAGDLDNMDRLVEHLHEDHIGTRQKKYSCEWSDCNRKGIPHASGYALRAHMRSHTREKPFYCTLPECDRSFTRSDALAKHMRTVHETEALRPSDPVPKHHSSNPSNKFQRIKLVLSEEKRAGEKASTPASPSSHAPNSATLPPATETDPANDNIKYIQNPVTNETEVEFPPDIQFSEDERVLPADKLFRLLRHQLQWATQEGEKLRVEADKLEKQRKEEWVSKELLMENMMESELATAKRRRLDSGETEEPEYFALLEEDIVPSKKLQIQPRAEKLPWWREDGWQRGPDEGKDKAERVDETSLTTS</sequence>
<feature type="compositionally biased region" description="Basic and acidic residues" evidence="8">
    <location>
        <begin position="18"/>
        <end position="36"/>
    </location>
</feature>
<dbReference type="GO" id="GO:0005634">
    <property type="term" value="C:nucleus"/>
    <property type="evidence" value="ECO:0007669"/>
    <property type="project" value="UniProtKB-SubCell"/>
</dbReference>
<evidence type="ECO:0000259" key="9">
    <source>
        <dbReference type="PROSITE" id="PS50157"/>
    </source>
</evidence>
<feature type="compositionally biased region" description="Basic and acidic residues" evidence="8">
    <location>
        <begin position="383"/>
        <end position="403"/>
    </location>
</feature>
<protein>
    <recommendedName>
        <fullName evidence="9">C2H2-type domain-containing protein</fullName>
    </recommendedName>
</protein>
<gene>
    <name evidence="10" type="ORF">GRF29_106g384604</name>
</gene>
<evidence type="ECO:0000256" key="5">
    <source>
        <dbReference type="ARBA" id="ARBA00022833"/>
    </source>
</evidence>
<dbReference type="SMART" id="SM00355">
    <property type="entry name" value="ZnF_C2H2"/>
    <property type="match status" value="3"/>
</dbReference>
<dbReference type="Pfam" id="PF00096">
    <property type="entry name" value="zf-C2H2"/>
    <property type="match status" value="1"/>
</dbReference>
<feature type="domain" description="C2H2-type" evidence="9">
    <location>
        <begin position="163"/>
        <end position="193"/>
    </location>
</feature>
<dbReference type="PROSITE" id="PS00028">
    <property type="entry name" value="ZINC_FINGER_C2H2_1"/>
    <property type="match status" value="1"/>
</dbReference>
<dbReference type="GO" id="GO:0000981">
    <property type="term" value="F:DNA-binding transcription factor activity, RNA polymerase II-specific"/>
    <property type="evidence" value="ECO:0007669"/>
    <property type="project" value="TreeGrafter"/>
</dbReference>
<dbReference type="GO" id="GO:0008270">
    <property type="term" value="F:zinc ion binding"/>
    <property type="evidence" value="ECO:0007669"/>
    <property type="project" value="UniProtKB-KW"/>
</dbReference>
<keyword evidence="2" id="KW-0479">Metal-binding</keyword>
<dbReference type="PANTHER" id="PTHR45718:SF4">
    <property type="entry name" value="TRANSCRIPTIONAL ACTIVATOR CUBITUS INTERRUPTUS"/>
    <property type="match status" value="1"/>
</dbReference>
<feature type="compositionally biased region" description="Low complexity" evidence="8">
    <location>
        <begin position="228"/>
        <end position="242"/>
    </location>
</feature>
<evidence type="ECO:0000313" key="11">
    <source>
        <dbReference type="Proteomes" id="UP001280581"/>
    </source>
</evidence>
<accession>A0AAN6LVW7</accession>
<keyword evidence="5" id="KW-0862">Zinc</keyword>
<dbReference type="SUPFAM" id="SSF57667">
    <property type="entry name" value="beta-beta-alpha zinc fingers"/>
    <property type="match status" value="2"/>
</dbReference>
<evidence type="ECO:0000313" key="10">
    <source>
        <dbReference type="EMBL" id="KAK3203700.1"/>
    </source>
</evidence>
<dbReference type="InterPro" id="IPR013087">
    <property type="entry name" value="Znf_C2H2_type"/>
</dbReference>
<feature type="region of interest" description="Disordered" evidence="8">
    <location>
        <begin position="1"/>
        <end position="89"/>
    </location>
</feature>
<dbReference type="AlphaFoldDB" id="A0AAN6LVW7"/>
<keyword evidence="11" id="KW-1185">Reference proteome</keyword>
<dbReference type="Gene3D" id="3.30.160.60">
    <property type="entry name" value="Classic Zinc Finger"/>
    <property type="match status" value="3"/>
</dbReference>
<evidence type="ECO:0000256" key="8">
    <source>
        <dbReference type="SAM" id="MobiDB-lite"/>
    </source>
</evidence>
<reference evidence="10 11" key="1">
    <citation type="submission" date="2021-02" db="EMBL/GenBank/DDBJ databases">
        <title>Genome assembly of Pseudopithomyces chartarum.</title>
        <authorList>
            <person name="Jauregui R."/>
            <person name="Singh J."/>
            <person name="Voisey C."/>
        </authorList>
    </citation>
    <scope>NUCLEOTIDE SEQUENCE [LARGE SCALE GENOMIC DNA]</scope>
    <source>
        <strain evidence="10 11">AGR01</strain>
    </source>
</reference>
<evidence type="ECO:0000256" key="6">
    <source>
        <dbReference type="ARBA" id="ARBA00023242"/>
    </source>
</evidence>
<dbReference type="InterPro" id="IPR056436">
    <property type="entry name" value="Znf-C2H2_ZIC1-5/GLI1-3-like"/>
</dbReference>
<comment type="subcellular location">
    <subcellularLocation>
        <location evidence="1">Nucleus</location>
    </subcellularLocation>
</comment>
<dbReference type="InterPro" id="IPR036236">
    <property type="entry name" value="Znf_C2H2_sf"/>
</dbReference>
<feature type="region of interest" description="Disordered" evidence="8">
    <location>
        <begin position="187"/>
        <end position="254"/>
    </location>
</feature>
<dbReference type="FunFam" id="3.30.160.60:FF:000201">
    <property type="entry name" value="C2H2 finger domain protein (Gli3)"/>
    <property type="match status" value="1"/>
</dbReference>